<evidence type="ECO:0000313" key="3">
    <source>
        <dbReference type="Proteomes" id="UP000233769"/>
    </source>
</evidence>
<dbReference type="EMBL" id="LT962688">
    <property type="protein sequence ID" value="SOR27547.1"/>
    <property type="molecule type" value="Genomic_DNA"/>
</dbReference>
<gene>
    <name evidence="2" type="ORF">TK0001_0946</name>
</gene>
<evidence type="ECO:0000256" key="1">
    <source>
        <dbReference type="SAM" id="SignalP"/>
    </source>
</evidence>
<reference evidence="3" key="1">
    <citation type="submission" date="2017-10" db="EMBL/GenBank/DDBJ databases">
        <authorList>
            <person name="Regsiter A."/>
            <person name="William W."/>
        </authorList>
    </citation>
    <scope>NUCLEOTIDE SEQUENCE [LARGE SCALE GENOMIC DNA]</scope>
</reference>
<evidence type="ECO:0000313" key="2">
    <source>
        <dbReference type="EMBL" id="SOR27547.1"/>
    </source>
</evidence>
<feature type="signal peptide" evidence="1">
    <location>
        <begin position="1"/>
        <end position="23"/>
    </location>
</feature>
<sequence>MQDYGTSAGIGFLAGLRTMSACAALSWAAAHGRTRSAAIPAGPVARTVATTAAFAEMAGDKMPFAPDRRIPPSFAARLAIGAVGGWMFAGRRASPEAGALAGVAGAVAGTLLGRAARGPGTGAPFGLARGLAEDLVAAGLAAALVASAERQHRVRSSHRRSI</sequence>
<evidence type="ECO:0008006" key="4">
    <source>
        <dbReference type="Google" id="ProtNLM"/>
    </source>
</evidence>
<proteinExistence type="predicted"/>
<accession>A0A2N9AJL4</accession>
<name>A0A2N9AJL4_METEX</name>
<dbReference type="Proteomes" id="UP000233769">
    <property type="component" value="Chromosome tk0001"/>
</dbReference>
<keyword evidence="1" id="KW-0732">Signal</keyword>
<feature type="chain" id="PRO_5014653751" description="DUF4126 domain-containing protein" evidence="1">
    <location>
        <begin position="24"/>
        <end position="162"/>
    </location>
</feature>
<dbReference type="AlphaFoldDB" id="A0A2N9AJL4"/>
<protein>
    <recommendedName>
        <fullName evidence="4">DUF4126 domain-containing protein</fullName>
    </recommendedName>
</protein>
<organism evidence="2 3">
    <name type="scientific">Methylorubrum extorquens</name>
    <name type="common">Methylobacterium dichloromethanicum</name>
    <name type="synonym">Methylobacterium extorquens</name>
    <dbReference type="NCBI Taxonomy" id="408"/>
    <lineage>
        <taxon>Bacteria</taxon>
        <taxon>Pseudomonadati</taxon>
        <taxon>Pseudomonadota</taxon>
        <taxon>Alphaproteobacteria</taxon>
        <taxon>Hyphomicrobiales</taxon>
        <taxon>Methylobacteriaceae</taxon>
        <taxon>Methylorubrum</taxon>
    </lineage>
</organism>